<evidence type="ECO:0000259" key="5">
    <source>
        <dbReference type="Pfam" id="PF09273"/>
    </source>
</evidence>
<accession>A0AAE0GCD4</accession>
<proteinExistence type="predicted"/>
<organism evidence="6 7">
    <name type="scientific">Cymbomonas tetramitiformis</name>
    <dbReference type="NCBI Taxonomy" id="36881"/>
    <lineage>
        <taxon>Eukaryota</taxon>
        <taxon>Viridiplantae</taxon>
        <taxon>Chlorophyta</taxon>
        <taxon>Pyramimonadophyceae</taxon>
        <taxon>Pyramimonadales</taxon>
        <taxon>Pyramimonadaceae</taxon>
        <taxon>Cymbomonas</taxon>
    </lineage>
</organism>
<keyword evidence="4" id="KW-0732">Signal</keyword>
<dbReference type="InterPro" id="IPR036464">
    <property type="entry name" value="Rubisco_LSMT_subst-bd_sf"/>
</dbReference>
<dbReference type="SUPFAM" id="SSF81822">
    <property type="entry name" value="RuBisCo LSMT C-terminal, substrate-binding domain"/>
    <property type="match status" value="1"/>
</dbReference>
<dbReference type="AlphaFoldDB" id="A0AAE0GCD4"/>
<dbReference type="Gene3D" id="3.90.1410.10">
    <property type="entry name" value="set domain protein methyltransferase, domain 1"/>
    <property type="match status" value="1"/>
</dbReference>
<dbReference type="InterPro" id="IPR015353">
    <property type="entry name" value="Rubisco_LSMT_subst-bd"/>
</dbReference>
<dbReference type="Proteomes" id="UP001190700">
    <property type="component" value="Unassembled WGS sequence"/>
</dbReference>
<sequence length="314" mass="34558">MRRLLVVSALHGIALQARLAGNGDGLFGKEMDSDVVNLTAEKTQPVIVAKEHDEENAELWDKLCAIAGRGLGCSASLHTGSRCQHETGPWVEMGASSQSDSACEKPWELQSSVDGLRFQVVADRNFQKGEQLTFDYGHSKNIELLVSYGFVIPRNAADTVALYESGEDLVDDDRWTPSSNLRVLRRKEMLVYEAITRSTAKPEDLLGVRGDGSGQAPELCELLRILHADSTELEMLAGTRDPSSHLALSEETEQSVAEHIARRCEELLAEFPTTMEEDVDLQAELSELASERGASEDLSVEQTRKQLALSFRIS</sequence>
<dbReference type="Gene3D" id="3.90.1420.10">
    <property type="entry name" value="Rubisco LSMT, substrate-binding domain"/>
    <property type="match status" value="1"/>
</dbReference>
<evidence type="ECO:0000313" key="6">
    <source>
        <dbReference type="EMBL" id="KAK3274866.1"/>
    </source>
</evidence>
<dbReference type="Pfam" id="PF09273">
    <property type="entry name" value="Rubis-subs-bind"/>
    <property type="match status" value="1"/>
</dbReference>
<gene>
    <name evidence="6" type="ORF">CYMTET_16973</name>
</gene>
<dbReference type="SUPFAM" id="SSF82199">
    <property type="entry name" value="SET domain"/>
    <property type="match status" value="1"/>
</dbReference>
<keyword evidence="3" id="KW-0949">S-adenosyl-L-methionine</keyword>
<evidence type="ECO:0000256" key="3">
    <source>
        <dbReference type="ARBA" id="ARBA00022691"/>
    </source>
</evidence>
<evidence type="ECO:0000256" key="4">
    <source>
        <dbReference type="SAM" id="SignalP"/>
    </source>
</evidence>
<feature type="domain" description="Rubisco LSMT substrate-binding" evidence="5">
    <location>
        <begin position="208"/>
        <end position="313"/>
    </location>
</feature>
<feature type="non-terminal residue" evidence="6">
    <location>
        <position position="314"/>
    </location>
</feature>
<protein>
    <recommendedName>
        <fullName evidence="5">Rubisco LSMT substrate-binding domain-containing protein</fullName>
    </recommendedName>
</protein>
<keyword evidence="2" id="KW-0808">Transferase</keyword>
<evidence type="ECO:0000256" key="1">
    <source>
        <dbReference type="ARBA" id="ARBA00022603"/>
    </source>
</evidence>
<evidence type="ECO:0000256" key="2">
    <source>
        <dbReference type="ARBA" id="ARBA00022679"/>
    </source>
</evidence>
<dbReference type="InterPro" id="IPR050600">
    <property type="entry name" value="SETD3_SETD6_MTase"/>
</dbReference>
<feature type="chain" id="PRO_5041943527" description="Rubisco LSMT substrate-binding domain-containing protein" evidence="4">
    <location>
        <begin position="21"/>
        <end position="314"/>
    </location>
</feature>
<dbReference type="EMBL" id="LGRX02007506">
    <property type="protein sequence ID" value="KAK3274866.1"/>
    <property type="molecule type" value="Genomic_DNA"/>
</dbReference>
<dbReference type="PANTHER" id="PTHR13271:SF151">
    <property type="entry name" value="SET DOMAIN-CONTAINING PROTEIN 4"/>
    <property type="match status" value="1"/>
</dbReference>
<keyword evidence="7" id="KW-1185">Reference proteome</keyword>
<dbReference type="GO" id="GO:0032259">
    <property type="term" value="P:methylation"/>
    <property type="evidence" value="ECO:0007669"/>
    <property type="project" value="UniProtKB-KW"/>
</dbReference>
<comment type="caution">
    <text evidence="6">The sequence shown here is derived from an EMBL/GenBank/DDBJ whole genome shotgun (WGS) entry which is preliminary data.</text>
</comment>
<dbReference type="PANTHER" id="PTHR13271">
    <property type="entry name" value="UNCHARACTERIZED PUTATIVE METHYLTRANSFERASE"/>
    <property type="match status" value="1"/>
</dbReference>
<dbReference type="InterPro" id="IPR046341">
    <property type="entry name" value="SET_dom_sf"/>
</dbReference>
<reference evidence="6 7" key="1">
    <citation type="journal article" date="2015" name="Genome Biol. Evol.">
        <title>Comparative Genomics of a Bacterivorous Green Alga Reveals Evolutionary Causalities and Consequences of Phago-Mixotrophic Mode of Nutrition.</title>
        <authorList>
            <person name="Burns J.A."/>
            <person name="Paasch A."/>
            <person name="Narechania A."/>
            <person name="Kim E."/>
        </authorList>
    </citation>
    <scope>NUCLEOTIDE SEQUENCE [LARGE SCALE GENOMIC DNA]</scope>
    <source>
        <strain evidence="6 7">PLY_AMNH</strain>
    </source>
</reference>
<name>A0AAE0GCD4_9CHLO</name>
<evidence type="ECO:0000313" key="7">
    <source>
        <dbReference type="Proteomes" id="UP001190700"/>
    </source>
</evidence>
<dbReference type="GO" id="GO:0016279">
    <property type="term" value="F:protein-lysine N-methyltransferase activity"/>
    <property type="evidence" value="ECO:0007669"/>
    <property type="project" value="TreeGrafter"/>
</dbReference>
<keyword evidence="1" id="KW-0489">Methyltransferase</keyword>
<feature type="signal peptide" evidence="4">
    <location>
        <begin position="1"/>
        <end position="20"/>
    </location>
</feature>